<comment type="caution">
    <text evidence="1">The sequence shown here is derived from an EMBL/GenBank/DDBJ whole genome shotgun (WGS) entry which is preliminary data.</text>
</comment>
<gene>
    <name evidence="1" type="ORF">GCK72_011250</name>
</gene>
<sequence>MDLDHPFFLSATWHVPVNGKLHKIGFEHVVMVGVGIIRVDDKIVLHESSYPGKPARDTFKVSGVNCIIKVQEISEHIFQANLEVDGRSFKDYQEQFNQKFITWKPITVAGKDVSVVLDKETLEVWRDGNAIDTTRDFTESGIATFFQLDSTPCKILSDGTSGKRTMTHILYANDVEVPIVVEVDERPIKLDLTGTLKSKKKNYK</sequence>
<accession>A0A6A5H792</accession>
<dbReference type="Pfam" id="PF06905">
    <property type="entry name" value="FAIM1"/>
    <property type="match status" value="1"/>
</dbReference>
<dbReference type="PANTHER" id="PTHR13088">
    <property type="entry name" value="FAS APOPTOTIC INHIBITORY MOLECULE FAIM"/>
    <property type="match status" value="1"/>
</dbReference>
<dbReference type="GO" id="GO:1902042">
    <property type="term" value="P:negative regulation of extrinsic apoptotic signaling pathway via death domain receptors"/>
    <property type="evidence" value="ECO:0007669"/>
    <property type="project" value="TreeGrafter"/>
</dbReference>
<evidence type="ECO:0000313" key="2">
    <source>
        <dbReference type="Proteomes" id="UP000483820"/>
    </source>
</evidence>
<dbReference type="CTD" id="9805709"/>
<dbReference type="Proteomes" id="UP000483820">
    <property type="component" value="Chromosome III"/>
</dbReference>
<proteinExistence type="predicted"/>
<dbReference type="Gene3D" id="2.40.128.180">
    <property type="match status" value="2"/>
</dbReference>
<dbReference type="AlphaFoldDB" id="A0A6A5H792"/>
<dbReference type="InterPro" id="IPR038513">
    <property type="entry name" value="FAIM1_dom_sf"/>
</dbReference>
<organism evidence="1 2">
    <name type="scientific">Caenorhabditis remanei</name>
    <name type="common">Caenorhabditis vulgaris</name>
    <dbReference type="NCBI Taxonomy" id="31234"/>
    <lineage>
        <taxon>Eukaryota</taxon>
        <taxon>Metazoa</taxon>
        <taxon>Ecdysozoa</taxon>
        <taxon>Nematoda</taxon>
        <taxon>Chromadorea</taxon>
        <taxon>Rhabditida</taxon>
        <taxon>Rhabditina</taxon>
        <taxon>Rhabditomorpha</taxon>
        <taxon>Rhabditoidea</taxon>
        <taxon>Rhabditidae</taxon>
        <taxon>Peloderinae</taxon>
        <taxon>Caenorhabditis</taxon>
    </lineage>
</organism>
<reference evidence="1 2" key="1">
    <citation type="submission" date="2019-12" db="EMBL/GenBank/DDBJ databases">
        <title>Chromosome-level assembly of the Caenorhabditis remanei genome.</title>
        <authorList>
            <person name="Teterina A.A."/>
            <person name="Willis J.H."/>
            <person name="Phillips P.C."/>
        </authorList>
    </citation>
    <scope>NUCLEOTIDE SEQUENCE [LARGE SCALE GENOMIC DNA]</scope>
    <source>
        <strain evidence="1 2">PX506</strain>
        <tissue evidence="1">Whole organism</tissue>
    </source>
</reference>
<protein>
    <submittedName>
        <fullName evidence="1">Uncharacterized protein</fullName>
    </submittedName>
</protein>
<dbReference type="PANTHER" id="PTHR13088:SF3">
    <property type="entry name" value="FAS APOPTOTIC INHIBITORY MOLECULE 1"/>
    <property type="match status" value="1"/>
</dbReference>
<dbReference type="InterPro" id="IPR010695">
    <property type="entry name" value="FAIM1"/>
</dbReference>
<dbReference type="RefSeq" id="XP_053587891.1">
    <property type="nucleotide sequence ID" value="XM_053728314.1"/>
</dbReference>
<name>A0A6A5H792_CAERE</name>
<dbReference type="GeneID" id="9805709"/>
<dbReference type="KEGG" id="crq:GCK72_011250"/>
<dbReference type="EMBL" id="WUAV01000003">
    <property type="protein sequence ID" value="KAF1762985.1"/>
    <property type="molecule type" value="Genomic_DNA"/>
</dbReference>
<evidence type="ECO:0000313" key="1">
    <source>
        <dbReference type="EMBL" id="KAF1762985.1"/>
    </source>
</evidence>